<evidence type="ECO:0000313" key="1">
    <source>
        <dbReference type="EMBL" id="CAB4131967.1"/>
    </source>
</evidence>
<organism evidence="1">
    <name type="scientific">uncultured Caudovirales phage</name>
    <dbReference type="NCBI Taxonomy" id="2100421"/>
    <lineage>
        <taxon>Viruses</taxon>
        <taxon>Duplodnaviria</taxon>
        <taxon>Heunggongvirae</taxon>
        <taxon>Uroviricota</taxon>
        <taxon>Caudoviricetes</taxon>
        <taxon>Peduoviridae</taxon>
        <taxon>Maltschvirus</taxon>
        <taxon>Maltschvirus maltsch</taxon>
    </lineage>
</organism>
<dbReference type="EMBL" id="LR796254">
    <property type="protein sequence ID" value="CAB4131967.1"/>
    <property type="molecule type" value="Genomic_DNA"/>
</dbReference>
<name>A0A6J5LFU8_9CAUD</name>
<accession>A0A6J5LFU8</accession>
<gene>
    <name evidence="1" type="ORF">UFOVP135_47</name>
</gene>
<reference evidence="1" key="1">
    <citation type="submission" date="2020-04" db="EMBL/GenBank/DDBJ databases">
        <authorList>
            <person name="Chiriac C."/>
            <person name="Salcher M."/>
            <person name="Ghai R."/>
            <person name="Kavagutti S V."/>
        </authorList>
    </citation>
    <scope>NUCLEOTIDE SEQUENCE</scope>
</reference>
<proteinExistence type="predicted"/>
<sequence>MLFHAIYLDNNMIVRPAVDGITEIEWLHGCRCWSISQSQLQLKTQIASDPDFNLLTFEEWSNFISSLDDPGNVPNNSFRSTRVIRDKWDADRKVY</sequence>
<protein>
    <submittedName>
        <fullName evidence="1">Uncharacterized protein</fullName>
    </submittedName>
</protein>